<feature type="domain" description="Transposase IS801/IS1294" evidence="1">
    <location>
        <begin position="2"/>
        <end position="54"/>
    </location>
</feature>
<dbReference type="GO" id="GO:0006313">
    <property type="term" value="P:DNA transposition"/>
    <property type="evidence" value="ECO:0007669"/>
    <property type="project" value="InterPro"/>
</dbReference>
<evidence type="ECO:0000313" key="2">
    <source>
        <dbReference type="EMBL" id="OOP55781.1"/>
    </source>
</evidence>
<evidence type="ECO:0000259" key="1">
    <source>
        <dbReference type="Pfam" id="PF04986"/>
    </source>
</evidence>
<evidence type="ECO:0000313" key="3">
    <source>
        <dbReference type="Proteomes" id="UP000189681"/>
    </source>
</evidence>
<dbReference type="Proteomes" id="UP000189681">
    <property type="component" value="Unassembled WGS sequence"/>
</dbReference>
<dbReference type="EMBL" id="AYTS01000117">
    <property type="protein sequence ID" value="OOP55781.1"/>
    <property type="molecule type" value="Genomic_DNA"/>
</dbReference>
<dbReference type="STRING" id="1004156.AYP45_12845"/>
<accession>A0A1V4ARR2</accession>
<dbReference type="GO" id="GO:0003677">
    <property type="term" value="F:DNA binding"/>
    <property type="evidence" value="ECO:0007669"/>
    <property type="project" value="InterPro"/>
</dbReference>
<protein>
    <recommendedName>
        <fullName evidence="1">Transposase IS801/IS1294 domain-containing protein</fullName>
    </recommendedName>
</protein>
<name>A0A1V4ARR2_9BACT</name>
<organism evidence="2 3">
    <name type="scientific">Candidatus Brocadia carolinensis</name>
    <dbReference type="NCBI Taxonomy" id="1004156"/>
    <lineage>
        <taxon>Bacteria</taxon>
        <taxon>Pseudomonadati</taxon>
        <taxon>Planctomycetota</taxon>
        <taxon>Candidatus Brocadiia</taxon>
        <taxon>Candidatus Brocadiales</taxon>
        <taxon>Candidatus Brocadiaceae</taxon>
        <taxon>Candidatus Brocadia</taxon>
    </lineage>
</organism>
<proteinExistence type="predicted"/>
<comment type="caution">
    <text evidence="2">The sequence shown here is derived from an EMBL/GenBank/DDBJ whole genome shotgun (WGS) entry which is preliminary data.</text>
</comment>
<reference evidence="2 3" key="1">
    <citation type="journal article" date="2017" name="Water Res.">
        <title>Discovery and metagenomic analysis of an anammox bacterial enrichment related to Candidatus "Brocadia caroliniensis" in a full-scale glycerol-fed nitritation-denitritation separate centrate treatment process.</title>
        <authorList>
            <person name="Park H."/>
            <person name="Brotto A.C."/>
            <person name="van Loosdrecht M.C."/>
            <person name="Chandran K."/>
        </authorList>
    </citation>
    <scope>NUCLEOTIDE SEQUENCE [LARGE SCALE GENOMIC DNA]</scope>
    <source>
        <strain evidence="2">26THWARD</strain>
    </source>
</reference>
<dbReference type="AlphaFoldDB" id="A0A1V4ARR2"/>
<dbReference type="GO" id="GO:0004803">
    <property type="term" value="F:transposase activity"/>
    <property type="evidence" value="ECO:0007669"/>
    <property type="project" value="InterPro"/>
</dbReference>
<dbReference type="Pfam" id="PF04986">
    <property type="entry name" value="Y2_Tnp"/>
    <property type="match status" value="1"/>
</dbReference>
<gene>
    <name evidence="2" type="ORF">AYP45_12845</name>
</gene>
<dbReference type="InterPro" id="IPR007069">
    <property type="entry name" value="Transposase_32"/>
</dbReference>
<sequence length="76" mass="8379">MKATVKYPGKYLKRPPLGETSIKHDDGTIVACEYLDHDTNIKEAMTLPTLTLLNDSSAISQTKTSEISVIMGRNLL</sequence>